<feature type="domain" description="Pre-mRNA-splicing factor Syf1/CRNKL1-like C-terminal HAT-repeats" evidence="7">
    <location>
        <begin position="5"/>
        <end position="108"/>
    </location>
</feature>
<accession>A0A8B6DXI7</accession>
<dbReference type="GO" id="GO:0071011">
    <property type="term" value="C:precatalytic spliceosome"/>
    <property type="evidence" value="ECO:0007669"/>
    <property type="project" value="TreeGrafter"/>
</dbReference>
<dbReference type="PANTHER" id="PTHR11246">
    <property type="entry name" value="PRE-MRNA SPLICING FACTOR"/>
    <property type="match status" value="1"/>
</dbReference>
<dbReference type="Gene3D" id="1.25.40.10">
    <property type="entry name" value="Tetratricopeptide repeat domain"/>
    <property type="match status" value="1"/>
</dbReference>
<keyword evidence="9" id="KW-1185">Reference proteome</keyword>
<sequence>VKNWIKYAKFEEKNSYISSARRVYERAVEFFGEDNIDERLVVAFAKFKEGQKEHERARLIYKCALDHLPNDSCQEIYKHYTVHEKKFGSRAAIEDVIVKSNNAMKSAEEKEERLMLLESWQEFEADNGDEETRKHVDKLMPQKIKKRRKIQTEDGSDAGWEEYHDYIFPGEEASQPNLKLLAMAKKWKQQMEDDEES</sequence>
<comment type="subcellular location">
    <subcellularLocation>
        <location evidence="1">Nucleus</location>
    </subcellularLocation>
</comment>
<evidence type="ECO:0000313" key="8">
    <source>
        <dbReference type="EMBL" id="VDI25566.1"/>
    </source>
</evidence>
<dbReference type="InterPro" id="IPR003107">
    <property type="entry name" value="HAT"/>
</dbReference>
<keyword evidence="6" id="KW-0539">Nucleus</keyword>
<dbReference type="InterPro" id="IPR055430">
    <property type="entry name" value="HAT_Syf1_CNRKL1_C"/>
</dbReference>
<dbReference type="OrthoDB" id="541719at2759"/>
<name>A0A8B6DXI7_MYTGA</name>
<dbReference type="GO" id="GO:0000974">
    <property type="term" value="C:Prp19 complex"/>
    <property type="evidence" value="ECO:0007669"/>
    <property type="project" value="TreeGrafter"/>
</dbReference>
<evidence type="ECO:0000256" key="3">
    <source>
        <dbReference type="ARBA" id="ARBA00022664"/>
    </source>
</evidence>
<evidence type="ECO:0000259" key="7">
    <source>
        <dbReference type="Pfam" id="PF23231"/>
    </source>
</evidence>
<protein>
    <recommendedName>
        <fullName evidence="7">Pre-mRNA-splicing factor Syf1/CRNKL1-like C-terminal HAT-repeats domain-containing protein</fullName>
    </recommendedName>
</protein>
<dbReference type="Proteomes" id="UP000596742">
    <property type="component" value="Unassembled WGS sequence"/>
</dbReference>
<proteinExistence type="inferred from homology"/>
<dbReference type="InterPro" id="IPR045075">
    <property type="entry name" value="Syf1-like"/>
</dbReference>
<evidence type="ECO:0000256" key="5">
    <source>
        <dbReference type="ARBA" id="ARBA00023187"/>
    </source>
</evidence>
<dbReference type="Pfam" id="PF23231">
    <property type="entry name" value="HAT_Syf1_CNRKL1_C"/>
    <property type="match status" value="1"/>
</dbReference>
<dbReference type="SUPFAM" id="SSF48452">
    <property type="entry name" value="TPR-like"/>
    <property type="match status" value="1"/>
</dbReference>
<evidence type="ECO:0000256" key="2">
    <source>
        <dbReference type="ARBA" id="ARBA00008644"/>
    </source>
</evidence>
<comment type="caution">
    <text evidence="8">The sequence shown here is derived from an EMBL/GenBank/DDBJ whole genome shotgun (WGS) entry which is preliminary data.</text>
</comment>
<dbReference type="AlphaFoldDB" id="A0A8B6DXI7"/>
<dbReference type="GO" id="GO:0071007">
    <property type="term" value="C:U2-type catalytic step 2 spliceosome"/>
    <property type="evidence" value="ECO:0007669"/>
    <property type="project" value="TreeGrafter"/>
</dbReference>
<evidence type="ECO:0000313" key="9">
    <source>
        <dbReference type="Proteomes" id="UP000596742"/>
    </source>
</evidence>
<keyword evidence="3" id="KW-0507">mRNA processing</keyword>
<dbReference type="PANTHER" id="PTHR11246:SF3">
    <property type="entry name" value="CROOKED NECK-LIKE PROTEIN 1"/>
    <property type="match status" value="1"/>
</dbReference>
<feature type="non-terminal residue" evidence="8">
    <location>
        <position position="1"/>
    </location>
</feature>
<gene>
    <name evidence="8" type="ORF">MGAL_10B092308B</name>
</gene>
<dbReference type="SMART" id="SM00386">
    <property type="entry name" value="HAT"/>
    <property type="match status" value="2"/>
</dbReference>
<reference evidence="8" key="1">
    <citation type="submission" date="2018-11" db="EMBL/GenBank/DDBJ databases">
        <authorList>
            <person name="Alioto T."/>
            <person name="Alioto T."/>
        </authorList>
    </citation>
    <scope>NUCLEOTIDE SEQUENCE</scope>
</reference>
<evidence type="ECO:0000256" key="6">
    <source>
        <dbReference type="ARBA" id="ARBA00023242"/>
    </source>
</evidence>
<comment type="similarity">
    <text evidence="2">Belongs to the crooked-neck family.</text>
</comment>
<dbReference type="GO" id="GO:0000245">
    <property type="term" value="P:spliceosomal complex assembly"/>
    <property type="evidence" value="ECO:0007669"/>
    <property type="project" value="TreeGrafter"/>
</dbReference>
<organism evidence="8 9">
    <name type="scientific">Mytilus galloprovincialis</name>
    <name type="common">Mediterranean mussel</name>
    <dbReference type="NCBI Taxonomy" id="29158"/>
    <lineage>
        <taxon>Eukaryota</taxon>
        <taxon>Metazoa</taxon>
        <taxon>Spiralia</taxon>
        <taxon>Lophotrochozoa</taxon>
        <taxon>Mollusca</taxon>
        <taxon>Bivalvia</taxon>
        <taxon>Autobranchia</taxon>
        <taxon>Pteriomorphia</taxon>
        <taxon>Mytilida</taxon>
        <taxon>Mytiloidea</taxon>
        <taxon>Mytilidae</taxon>
        <taxon>Mytilinae</taxon>
        <taxon>Mytilus</taxon>
    </lineage>
</organism>
<keyword evidence="5" id="KW-0508">mRNA splicing</keyword>
<dbReference type="InterPro" id="IPR011990">
    <property type="entry name" value="TPR-like_helical_dom_sf"/>
</dbReference>
<dbReference type="GO" id="GO:0071014">
    <property type="term" value="C:post-mRNA release spliceosomal complex"/>
    <property type="evidence" value="ECO:0007669"/>
    <property type="project" value="TreeGrafter"/>
</dbReference>
<keyword evidence="4" id="KW-0677">Repeat</keyword>
<evidence type="ECO:0000256" key="4">
    <source>
        <dbReference type="ARBA" id="ARBA00022737"/>
    </source>
</evidence>
<dbReference type="EMBL" id="UYJE01004170">
    <property type="protein sequence ID" value="VDI25566.1"/>
    <property type="molecule type" value="Genomic_DNA"/>
</dbReference>
<evidence type="ECO:0000256" key="1">
    <source>
        <dbReference type="ARBA" id="ARBA00004123"/>
    </source>
</evidence>